<reference evidence="2 4" key="1">
    <citation type="submission" date="2023-07" db="EMBL/GenBank/DDBJ databases">
        <title>Unpublished Manusciprt.</title>
        <authorList>
            <person name="Aydin F."/>
            <person name="Tarhane S."/>
            <person name="Saticioglu I.B."/>
            <person name="Karakaya E."/>
            <person name="Abay S."/>
            <person name="Guran O."/>
            <person name="Bozkurt E."/>
            <person name="Uzum N."/>
            <person name="Olgun K."/>
            <person name="Jablonski D."/>
        </authorList>
    </citation>
    <scope>NUCLEOTIDE SEQUENCE</scope>
    <source>
        <strain evidence="4">faydin-H75</strain>
        <strain evidence="2">Faydin-H76</strain>
    </source>
</reference>
<dbReference type="EMBL" id="JAUPEV010000009">
    <property type="protein sequence ID" value="MDO7253530.1"/>
    <property type="molecule type" value="Genomic_DNA"/>
</dbReference>
<evidence type="ECO:0000313" key="3">
    <source>
        <dbReference type="Proteomes" id="UP001177258"/>
    </source>
</evidence>
<protein>
    <submittedName>
        <fullName evidence="2">Autotransporter outer membrane beta-barrel domain-containing protein</fullName>
    </submittedName>
</protein>
<dbReference type="RefSeq" id="WP_305517371.1">
    <property type="nucleotide sequence ID" value="NZ_JAUPEV010000009.1"/>
</dbReference>
<sequence>MIAFFEKICFLRLSFLNTFFLIFLYSMDEHSIALESKKQKNFQDSKILYEVIDLSTTNFSNPFFQNGFGLNLEGNILFSDDNENISAQYFQNYRIPKIYFQSIELADIRDISIKYLSVQIPFIVPVINKKIQNLLGECKNSMCVFTPDGMQKKYVQGIGGFNQEEVGLMIIPEIERLDSDLYPIFKYKIVDTDVITTIGGVGEYAAGMRAEGIINTNKLIAIGGIKNGATGFLNEYFLNAGNLIGIGGGGLGADGLDNSSYTSRNAFLKANNIIAVGGTRAYAYGVYNSGKIEANFLTAIGGENLNAIGFYNQKDTQVDVLIALGTQNSGIAILNEGQIDVKLLVVIANDGYYSLRNDKGKINAESIYIRGKNAISSSDNGLIATNNLFISDFSSIQGSIVFNTSKTSLMFFDVRGQKWNNDFPFFNIKDGNLILNSDTRIEAKFSNEWILGNNLSYDTIYHLLSMTGKGELIDNRIHKDINFLGLSISPQIKTDKTGIIFAFIKKDSPSLFVPTTETSEIKNKKDSLGENFSQEKIIQKLTFISDHAPSIFRSIIEANNNGMKFQEIAIDEGVKNFESNPKLLISLIEKTDKMLKNSSISVANFSQKTTQYVNQKSIDRINNLIFKRNFRTPKFVDIIHKYTLASNDEQIYMPEFSTENSIWVNIGGSYYNSSVSLNSFSITSVNSSMGYDREIDIGKNIDFILGGLFNYGKSFYYQNNERQNFDTFTSGIYSNMIIDRHEIQSSVSMTQLLGNNKIHNEEIGIFEESYANNNFSLNIEAFYKYNFTLSHKHSIKPLVLTNYSFLYTPSSTSKTFFSKNSYDQVFALGTGGEYHFENSFMKHIFQFTSRYHIKDITKTRSISFKGAQTFINYDLIPSRMWIKISYGGKFVLPSNFDLDFSISADMSTLGDFLGMGNLGMSYVW</sequence>
<dbReference type="Proteomes" id="UP001240777">
    <property type="component" value="Unassembled WGS sequence"/>
</dbReference>
<organism evidence="2 3">
    <name type="scientific">Helicobacter cappadocius</name>
    <dbReference type="NCBI Taxonomy" id="3063998"/>
    <lineage>
        <taxon>Bacteria</taxon>
        <taxon>Pseudomonadati</taxon>
        <taxon>Campylobacterota</taxon>
        <taxon>Epsilonproteobacteria</taxon>
        <taxon>Campylobacterales</taxon>
        <taxon>Helicobacteraceae</taxon>
        <taxon>Helicobacter</taxon>
    </lineage>
</organism>
<comment type="caution">
    <text evidence="2">The sequence shown here is derived from an EMBL/GenBank/DDBJ whole genome shotgun (WGS) entry which is preliminary data.</text>
</comment>
<evidence type="ECO:0000313" key="4">
    <source>
        <dbReference type="Proteomes" id="UP001240777"/>
    </source>
</evidence>
<reference evidence="1" key="2">
    <citation type="submission" date="2023-07" db="EMBL/GenBank/DDBJ databases">
        <authorList>
            <person name="Aydin F."/>
            <person name="Tarhane S."/>
            <person name="Saticioglu I.B."/>
            <person name="Karakaya E."/>
            <person name="Abay S."/>
            <person name="Guran O."/>
            <person name="Bozkurt E."/>
            <person name="Uzum N."/>
            <person name="Olgun K."/>
            <person name="Jablonski D."/>
        </authorList>
    </citation>
    <scope>NUCLEOTIDE SEQUENCE</scope>
    <source>
        <strain evidence="1">Faydin-H75</strain>
    </source>
</reference>
<gene>
    <name evidence="1" type="ORF">Q5I04_06360</name>
    <name evidence="2" type="ORF">Q5I06_06685</name>
</gene>
<dbReference type="InterPro" id="IPR036709">
    <property type="entry name" value="Autotransporte_beta_dom_sf"/>
</dbReference>
<dbReference type="Proteomes" id="UP001177258">
    <property type="component" value="Unassembled WGS sequence"/>
</dbReference>
<dbReference type="AlphaFoldDB" id="A0AA90PSQ1"/>
<keyword evidence="4" id="KW-1185">Reference proteome</keyword>
<dbReference type="SUPFAM" id="SSF103515">
    <property type="entry name" value="Autotransporter"/>
    <property type="match status" value="1"/>
</dbReference>
<reference evidence="1 3" key="3">
    <citation type="journal article" date="2024" name="Syst. Appl. Microbiol.">
        <title>Helicobacter cappadocius sp. nov., from lizards: The first psychrotrophic Helicobacter species.</title>
        <authorList>
            <person name="Aydin F."/>
            <person name="Tarhane S."/>
            <person name="Karakaya E."/>
            <person name="Abay S."/>
            <person name="Kayman T."/>
            <person name="Guran O."/>
            <person name="Bozkurt E."/>
            <person name="Uzum N."/>
            <person name="Avci A."/>
            <person name="Olgun K."/>
            <person name="Jablonski D."/>
            <person name="Guran C."/>
            <person name="Burcin Saticioglu I."/>
        </authorList>
    </citation>
    <scope>NUCLEOTIDE SEQUENCE [LARGE SCALE GENOMIC DNA]</scope>
    <source>
        <strain evidence="1">Faydin-H75</strain>
        <strain evidence="3">faydin-H76</strain>
    </source>
</reference>
<dbReference type="EMBL" id="JAUYZK010000009">
    <property type="protein sequence ID" value="MDP2539457.1"/>
    <property type="molecule type" value="Genomic_DNA"/>
</dbReference>
<evidence type="ECO:0000313" key="2">
    <source>
        <dbReference type="EMBL" id="MDP2539457.1"/>
    </source>
</evidence>
<proteinExistence type="predicted"/>
<accession>A0AA90PSQ1</accession>
<name>A0AA90PSQ1_9HELI</name>
<evidence type="ECO:0000313" key="1">
    <source>
        <dbReference type="EMBL" id="MDO7253530.1"/>
    </source>
</evidence>